<dbReference type="AlphaFoldDB" id="A0A8R7P7I3"/>
<feature type="compositionally biased region" description="Basic and acidic residues" evidence="1">
    <location>
        <begin position="104"/>
        <end position="115"/>
    </location>
</feature>
<feature type="chain" id="PRO_5035751512" evidence="2">
    <location>
        <begin position="42"/>
        <end position="115"/>
    </location>
</feature>
<evidence type="ECO:0000256" key="2">
    <source>
        <dbReference type="SAM" id="SignalP"/>
    </source>
</evidence>
<proteinExistence type="predicted"/>
<evidence type="ECO:0000313" key="4">
    <source>
        <dbReference type="Proteomes" id="UP000015106"/>
    </source>
</evidence>
<feature type="signal peptide" evidence="2">
    <location>
        <begin position="1"/>
        <end position="41"/>
    </location>
</feature>
<protein>
    <submittedName>
        <fullName evidence="3">Uncharacterized protein</fullName>
    </submittedName>
</protein>
<keyword evidence="4" id="KW-1185">Reference proteome</keyword>
<name>A0A8R7P7I3_TRIUA</name>
<dbReference type="Gramene" id="TuG1812G0100002795.01.T01">
    <property type="protein sequence ID" value="TuG1812G0100002795.01.T01.cds423004"/>
    <property type="gene ID" value="TuG1812G0100002795.01"/>
</dbReference>
<sequence>MQGTSADRARWGRTCLAGSHWSMRAFVLVRVVVAMAGAGRGRRIQRRGGWGGAAPSLMTASDSDVQTAGAAAGSGAVQVRSWARRGTAPAAVRERTSVAAPAMGERRRASVRDRE</sequence>
<organism evidence="3 4">
    <name type="scientific">Triticum urartu</name>
    <name type="common">Red wild einkorn</name>
    <name type="synonym">Crithodium urartu</name>
    <dbReference type="NCBI Taxonomy" id="4572"/>
    <lineage>
        <taxon>Eukaryota</taxon>
        <taxon>Viridiplantae</taxon>
        <taxon>Streptophyta</taxon>
        <taxon>Embryophyta</taxon>
        <taxon>Tracheophyta</taxon>
        <taxon>Spermatophyta</taxon>
        <taxon>Magnoliopsida</taxon>
        <taxon>Liliopsida</taxon>
        <taxon>Poales</taxon>
        <taxon>Poaceae</taxon>
        <taxon>BOP clade</taxon>
        <taxon>Pooideae</taxon>
        <taxon>Triticodae</taxon>
        <taxon>Triticeae</taxon>
        <taxon>Triticinae</taxon>
        <taxon>Triticum</taxon>
    </lineage>
</organism>
<evidence type="ECO:0000256" key="1">
    <source>
        <dbReference type="SAM" id="MobiDB-lite"/>
    </source>
</evidence>
<reference evidence="3" key="2">
    <citation type="submission" date="2018-03" db="EMBL/GenBank/DDBJ databases">
        <title>The Triticum urartu genome reveals the dynamic nature of wheat genome evolution.</title>
        <authorList>
            <person name="Ling H."/>
            <person name="Ma B."/>
            <person name="Shi X."/>
            <person name="Liu H."/>
            <person name="Dong L."/>
            <person name="Sun H."/>
            <person name="Cao Y."/>
            <person name="Gao Q."/>
            <person name="Zheng S."/>
            <person name="Li Y."/>
            <person name="Yu Y."/>
            <person name="Du H."/>
            <person name="Qi M."/>
            <person name="Li Y."/>
            <person name="Yu H."/>
            <person name="Cui Y."/>
            <person name="Wang N."/>
            <person name="Chen C."/>
            <person name="Wu H."/>
            <person name="Zhao Y."/>
            <person name="Zhang J."/>
            <person name="Li Y."/>
            <person name="Zhou W."/>
            <person name="Zhang B."/>
            <person name="Hu W."/>
            <person name="Eijk M."/>
            <person name="Tang J."/>
            <person name="Witsenboer H."/>
            <person name="Zhao S."/>
            <person name="Li Z."/>
            <person name="Zhang A."/>
            <person name="Wang D."/>
            <person name="Liang C."/>
        </authorList>
    </citation>
    <scope>NUCLEOTIDE SEQUENCE [LARGE SCALE GENOMIC DNA]</scope>
    <source>
        <strain evidence="3">cv. G1812</strain>
    </source>
</reference>
<keyword evidence="2" id="KW-0732">Signal</keyword>
<reference evidence="4" key="1">
    <citation type="journal article" date="2013" name="Nature">
        <title>Draft genome of the wheat A-genome progenitor Triticum urartu.</title>
        <authorList>
            <person name="Ling H.Q."/>
            <person name="Zhao S."/>
            <person name="Liu D."/>
            <person name="Wang J."/>
            <person name="Sun H."/>
            <person name="Zhang C."/>
            <person name="Fan H."/>
            <person name="Li D."/>
            <person name="Dong L."/>
            <person name="Tao Y."/>
            <person name="Gao C."/>
            <person name="Wu H."/>
            <person name="Li Y."/>
            <person name="Cui Y."/>
            <person name="Guo X."/>
            <person name="Zheng S."/>
            <person name="Wang B."/>
            <person name="Yu K."/>
            <person name="Liang Q."/>
            <person name="Yang W."/>
            <person name="Lou X."/>
            <person name="Chen J."/>
            <person name="Feng M."/>
            <person name="Jian J."/>
            <person name="Zhang X."/>
            <person name="Luo G."/>
            <person name="Jiang Y."/>
            <person name="Liu J."/>
            <person name="Wang Z."/>
            <person name="Sha Y."/>
            <person name="Zhang B."/>
            <person name="Wu H."/>
            <person name="Tang D."/>
            <person name="Shen Q."/>
            <person name="Xue P."/>
            <person name="Zou S."/>
            <person name="Wang X."/>
            <person name="Liu X."/>
            <person name="Wang F."/>
            <person name="Yang Y."/>
            <person name="An X."/>
            <person name="Dong Z."/>
            <person name="Zhang K."/>
            <person name="Zhang X."/>
            <person name="Luo M.C."/>
            <person name="Dvorak J."/>
            <person name="Tong Y."/>
            <person name="Wang J."/>
            <person name="Yang H."/>
            <person name="Li Z."/>
            <person name="Wang D."/>
            <person name="Zhang A."/>
            <person name="Wang J."/>
        </authorList>
    </citation>
    <scope>NUCLEOTIDE SEQUENCE</scope>
    <source>
        <strain evidence="4">cv. G1812</strain>
    </source>
</reference>
<dbReference type="Proteomes" id="UP000015106">
    <property type="component" value="Chromosome 1"/>
</dbReference>
<dbReference type="EnsemblPlants" id="TuG1812G0100002795.01.T01">
    <property type="protein sequence ID" value="TuG1812G0100002795.01.T01.cds423004"/>
    <property type="gene ID" value="TuG1812G0100002795.01"/>
</dbReference>
<evidence type="ECO:0000313" key="3">
    <source>
        <dbReference type="EnsemblPlants" id="TuG1812G0100002795.01.T01.cds423004"/>
    </source>
</evidence>
<feature type="region of interest" description="Disordered" evidence="1">
    <location>
        <begin position="76"/>
        <end position="115"/>
    </location>
</feature>
<reference evidence="3" key="3">
    <citation type="submission" date="2022-06" db="UniProtKB">
        <authorList>
            <consortium name="EnsemblPlants"/>
        </authorList>
    </citation>
    <scope>IDENTIFICATION</scope>
</reference>
<accession>A0A8R7P7I3</accession>